<evidence type="ECO:0000313" key="2">
    <source>
        <dbReference type="Proteomes" id="UP000249066"/>
    </source>
</evidence>
<name>A0A2W5C610_9SPHN</name>
<accession>A0A2W5C610</accession>
<dbReference type="AlphaFoldDB" id="A0A2W5C610"/>
<reference evidence="1 2" key="1">
    <citation type="submission" date="2017-08" db="EMBL/GenBank/DDBJ databases">
        <title>Infants hospitalized years apart are colonized by the same room-sourced microbial strains.</title>
        <authorList>
            <person name="Brooks B."/>
            <person name="Olm M.R."/>
            <person name="Firek B.A."/>
            <person name="Baker R."/>
            <person name="Thomas B.C."/>
            <person name="Morowitz M.J."/>
            <person name="Banfield J.F."/>
        </authorList>
    </citation>
    <scope>NUCLEOTIDE SEQUENCE [LARGE SCALE GENOMIC DNA]</scope>
    <source>
        <strain evidence="1">S2_018_000_R2_101</strain>
    </source>
</reference>
<gene>
    <name evidence="1" type="ORF">DI623_06485</name>
</gene>
<dbReference type="GO" id="GO:0003677">
    <property type="term" value="F:DNA binding"/>
    <property type="evidence" value="ECO:0007669"/>
    <property type="project" value="InterPro"/>
</dbReference>
<organism evidence="1 2">
    <name type="scientific">Sphingomonas sanxanigenens</name>
    <dbReference type="NCBI Taxonomy" id="397260"/>
    <lineage>
        <taxon>Bacteria</taxon>
        <taxon>Pseudomonadati</taxon>
        <taxon>Pseudomonadota</taxon>
        <taxon>Alphaproteobacteria</taxon>
        <taxon>Sphingomonadales</taxon>
        <taxon>Sphingomonadaceae</taxon>
        <taxon>Sphingomonas</taxon>
    </lineage>
</organism>
<dbReference type="Proteomes" id="UP000249066">
    <property type="component" value="Unassembled WGS sequence"/>
</dbReference>
<dbReference type="EMBL" id="QFNN01000026">
    <property type="protein sequence ID" value="PZO90541.1"/>
    <property type="molecule type" value="Genomic_DNA"/>
</dbReference>
<sequence length="207" mass="22002">MPARATASSIRSAENARARLRAMVLTAPQLEPLVEAFAAVLAADGIEGHICARIEGGNVEAVFGDSPQLVNRADCHDVYRGEGGVVLRLARRPGPEAAARVRGYAVLYVARGLELARRAEEVAGASGLSVYDRFILGRILVGDRLVDIAAKLDRSVASVRESITLARVALDAKSPQQAVATAARRGLLLSTIPDFDALSHGKIDYYS</sequence>
<comment type="caution">
    <text evidence="1">The sequence shown here is derived from an EMBL/GenBank/DDBJ whole genome shotgun (WGS) entry which is preliminary data.</text>
</comment>
<protein>
    <submittedName>
        <fullName evidence="1">Uncharacterized protein</fullName>
    </submittedName>
</protein>
<proteinExistence type="predicted"/>
<dbReference type="GO" id="GO:0006355">
    <property type="term" value="P:regulation of DNA-templated transcription"/>
    <property type="evidence" value="ECO:0007669"/>
    <property type="project" value="InterPro"/>
</dbReference>
<dbReference type="SUPFAM" id="SSF46894">
    <property type="entry name" value="C-terminal effector domain of the bipartite response regulators"/>
    <property type="match status" value="1"/>
</dbReference>
<dbReference type="InterPro" id="IPR016032">
    <property type="entry name" value="Sig_transdc_resp-reg_C-effctor"/>
</dbReference>
<evidence type="ECO:0000313" key="1">
    <source>
        <dbReference type="EMBL" id="PZO90541.1"/>
    </source>
</evidence>